<sequence length="272" mass="30041">MSSLFQNANYIGNNISAILYGIELIVYGVTVYALWTKPKRGRSDTFFFCFSTSLLILLTIFYSTDAVFGEEMYVVNANYPGGMDAYLAKYVNVWYQTLSTASPITANLLGDGLMIYRCYIIYNNVYIIVIPSLIWLGTFAAGILLLYASGNPNGNFFGGFAANCGLAYYTTEISLNFITTVLIIGRLLWISRYMGRNLGPATSETYVNAIAIVVESALPYTICGIVYLVTYGVQSDISVLFLAIYGMMTGLSPQLIIMRVVKGRATTILLEK</sequence>
<protein>
    <submittedName>
        <fullName evidence="2">Uncharacterized protein</fullName>
    </submittedName>
</protein>
<dbReference type="Proteomes" id="UP000015241">
    <property type="component" value="Unassembled WGS sequence"/>
</dbReference>
<feature type="transmembrane region" description="Helical" evidence="1">
    <location>
        <begin position="15"/>
        <end position="34"/>
    </location>
</feature>
<reference evidence="2 3" key="1">
    <citation type="journal article" date="2012" name="Science">
        <title>The Paleozoic origin of enzymatic lignin decomposition reconstructed from 31 fungal genomes.</title>
        <authorList>
            <person name="Floudas D."/>
            <person name="Binder M."/>
            <person name="Riley R."/>
            <person name="Barry K."/>
            <person name="Blanchette R.A."/>
            <person name="Henrissat B."/>
            <person name="Martinez A.T."/>
            <person name="Otillar R."/>
            <person name="Spatafora J.W."/>
            <person name="Yadav J.S."/>
            <person name="Aerts A."/>
            <person name="Benoit I."/>
            <person name="Boyd A."/>
            <person name="Carlson A."/>
            <person name="Copeland A."/>
            <person name="Coutinho P.M."/>
            <person name="de Vries R.P."/>
            <person name="Ferreira P."/>
            <person name="Findley K."/>
            <person name="Foster B."/>
            <person name="Gaskell J."/>
            <person name="Glotzer D."/>
            <person name="Gorecki P."/>
            <person name="Heitman J."/>
            <person name="Hesse C."/>
            <person name="Hori C."/>
            <person name="Igarashi K."/>
            <person name="Jurgens J.A."/>
            <person name="Kallen N."/>
            <person name="Kersten P."/>
            <person name="Kohler A."/>
            <person name="Kuees U."/>
            <person name="Kumar T.K.A."/>
            <person name="Kuo A."/>
            <person name="LaButti K."/>
            <person name="Larrondo L.F."/>
            <person name="Lindquist E."/>
            <person name="Ling A."/>
            <person name="Lombard V."/>
            <person name="Lucas S."/>
            <person name="Lundell T."/>
            <person name="Martin R."/>
            <person name="McLaughlin D.J."/>
            <person name="Morgenstern I."/>
            <person name="Morin E."/>
            <person name="Murat C."/>
            <person name="Nagy L.G."/>
            <person name="Nolan M."/>
            <person name="Ohm R.A."/>
            <person name="Patyshakuliyeva A."/>
            <person name="Rokas A."/>
            <person name="Ruiz-Duenas F.J."/>
            <person name="Sabat G."/>
            <person name="Salamov A."/>
            <person name="Samejima M."/>
            <person name="Schmutz J."/>
            <person name="Slot J.C."/>
            <person name="St John F."/>
            <person name="Stenlid J."/>
            <person name="Sun H."/>
            <person name="Sun S."/>
            <person name="Syed K."/>
            <person name="Tsang A."/>
            <person name="Wiebenga A."/>
            <person name="Young D."/>
            <person name="Pisabarro A."/>
            <person name="Eastwood D.C."/>
            <person name="Martin F."/>
            <person name="Cullen D."/>
            <person name="Grigoriev I.V."/>
            <person name="Hibbett D.S."/>
        </authorList>
    </citation>
    <scope>NUCLEOTIDE SEQUENCE</scope>
    <source>
        <strain evidence="3">FP-58527</strain>
    </source>
</reference>
<dbReference type="OrthoDB" id="2796825at2759"/>
<evidence type="ECO:0000313" key="2">
    <source>
        <dbReference type="EMBL" id="EPS97201.1"/>
    </source>
</evidence>
<organism evidence="2 3">
    <name type="scientific">Fomitopsis schrenkii</name>
    <name type="common">Brown rot fungus</name>
    <dbReference type="NCBI Taxonomy" id="2126942"/>
    <lineage>
        <taxon>Eukaryota</taxon>
        <taxon>Fungi</taxon>
        <taxon>Dikarya</taxon>
        <taxon>Basidiomycota</taxon>
        <taxon>Agaricomycotina</taxon>
        <taxon>Agaricomycetes</taxon>
        <taxon>Polyporales</taxon>
        <taxon>Fomitopsis</taxon>
    </lineage>
</organism>
<keyword evidence="3" id="KW-1185">Reference proteome</keyword>
<proteinExistence type="predicted"/>
<gene>
    <name evidence="2" type="ORF">FOMPIDRAFT_81947</name>
</gene>
<name>S8DVP1_FOMSC</name>
<evidence type="ECO:0000256" key="1">
    <source>
        <dbReference type="SAM" id="Phobius"/>
    </source>
</evidence>
<feature type="transmembrane region" description="Helical" evidence="1">
    <location>
        <begin position="125"/>
        <end position="147"/>
    </location>
</feature>
<dbReference type="HOGENOM" id="CLU_044614_0_0_1"/>
<dbReference type="InParanoid" id="S8DVP1"/>
<feature type="transmembrane region" description="Helical" evidence="1">
    <location>
        <begin position="46"/>
        <end position="64"/>
    </location>
</feature>
<keyword evidence="1" id="KW-0812">Transmembrane</keyword>
<feature type="transmembrane region" description="Helical" evidence="1">
    <location>
        <begin position="167"/>
        <end position="189"/>
    </location>
</feature>
<keyword evidence="1" id="KW-1133">Transmembrane helix</keyword>
<keyword evidence="1" id="KW-0472">Membrane</keyword>
<evidence type="ECO:0000313" key="3">
    <source>
        <dbReference type="Proteomes" id="UP000015241"/>
    </source>
</evidence>
<accession>S8DVP1</accession>
<dbReference type="eggNOG" id="ENOG502SM65">
    <property type="taxonomic scope" value="Eukaryota"/>
</dbReference>
<dbReference type="AlphaFoldDB" id="S8DVP1"/>
<feature type="transmembrane region" description="Helical" evidence="1">
    <location>
        <begin position="209"/>
        <end position="231"/>
    </location>
</feature>
<feature type="transmembrane region" description="Helical" evidence="1">
    <location>
        <begin position="237"/>
        <end position="257"/>
    </location>
</feature>
<feature type="transmembrane region" description="Helical" evidence="1">
    <location>
        <begin position="93"/>
        <end position="113"/>
    </location>
</feature>
<dbReference type="EMBL" id="KE504178">
    <property type="protein sequence ID" value="EPS97201.1"/>
    <property type="molecule type" value="Genomic_DNA"/>
</dbReference>